<feature type="domain" description="HTH-like" evidence="1">
    <location>
        <begin position="36"/>
        <end position="91"/>
    </location>
</feature>
<proteinExistence type="predicted"/>
<sequence length="146" mass="17068">MIETRHPALSITRQCALIGISRSAWYGPGKGESALNLALMKLIDAQFMETPFYGSRQMARHLRNQGYSVGRKRVRRLMAKMGLRAVYQRPRTTVPHPEHRKWPYLLRGVTIDRPNHVWCADISYIPMRRGFLYLVAIMDWARMARR</sequence>
<accession>A0A1I5R145</accession>
<dbReference type="STRING" id="441119.SAMN04488047_107213"/>
<dbReference type="Pfam" id="PF13276">
    <property type="entry name" value="HTH_21"/>
    <property type="match status" value="1"/>
</dbReference>
<dbReference type="InterPro" id="IPR050900">
    <property type="entry name" value="Transposase_IS3/IS150/IS904"/>
</dbReference>
<name>A0A1I5R145_9RHOB</name>
<dbReference type="AlphaFoldDB" id="A0A1I5R145"/>
<evidence type="ECO:0000259" key="1">
    <source>
        <dbReference type="Pfam" id="PF13276"/>
    </source>
</evidence>
<dbReference type="PANTHER" id="PTHR46889">
    <property type="entry name" value="TRANSPOSASE INSF FOR INSERTION SEQUENCE IS3B-RELATED"/>
    <property type="match status" value="1"/>
</dbReference>
<evidence type="ECO:0000313" key="3">
    <source>
        <dbReference type="Proteomes" id="UP000199356"/>
    </source>
</evidence>
<protein>
    <submittedName>
        <fullName evidence="2">HTH-like domain-containing protein</fullName>
    </submittedName>
</protein>
<keyword evidence="3" id="KW-1185">Reference proteome</keyword>
<organism evidence="2 3">
    <name type="scientific">Tranquillimonas alkanivorans</name>
    <dbReference type="NCBI Taxonomy" id="441119"/>
    <lineage>
        <taxon>Bacteria</taxon>
        <taxon>Pseudomonadati</taxon>
        <taxon>Pseudomonadota</taxon>
        <taxon>Alphaproteobacteria</taxon>
        <taxon>Rhodobacterales</taxon>
        <taxon>Roseobacteraceae</taxon>
        <taxon>Tranquillimonas</taxon>
    </lineage>
</organism>
<evidence type="ECO:0000313" key="2">
    <source>
        <dbReference type="EMBL" id="SFP52090.1"/>
    </source>
</evidence>
<reference evidence="2 3" key="1">
    <citation type="submission" date="2016-10" db="EMBL/GenBank/DDBJ databases">
        <authorList>
            <person name="de Groot N.N."/>
        </authorList>
    </citation>
    <scope>NUCLEOTIDE SEQUENCE [LARGE SCALE GENOMIC DNA]</scope>
    <source>
        <strain evidence="2 3">DSM 19547</strain>
    </source>
</reference>
<dbReference type="SUPFAM" id="SSF53098">
    <property type="entry name" value="Ribonuclease H-like"/>
    <property type="match status" value="1"/>
</dbReference>
<dbReference type="EMBL" id="FOXA01000007">
    <property type="protein sequence ID" value="SFP52090.1"/>
    <property type="molecule type" value="Genomic_DNA"/>
</dbReference>
<gene>
    <name evidence="2" type="ORF">SAMN04488047_107213</name>
</gene>
<dbReference type="Proteomes" id="UP000199356">
    <property type="component" value="Unassembled WGS sequence"/>
</dbReference>
<dbReference type="InterPro" id="IPR025948">
    <property type="entry name" value="HTH-like_dom"/>
</dbReference>
<dbReference type="InterPro" id="IPR012337">
    <property type="entry name" value="RNaseH-like_sf"/>
</dbReference>